<proteinExistence type="predicted"/>
<dbReference type="VEuPathDB" id="FungiDB:BO78DRAFT_409288"/>
<name>A0A319E2H0_ASPSB</name>
<dbReference type="EMBL" id="KZ826372">
    <property type="protein sequence ID" value="PYI04191.1"/>
    <property type="molecule type" value="Genomic_DNA"/>
</dbReference>
<sequence>MAGGCRGRMKRDGRQEGSASSQSLAGGSNLPGTILPCVPSCCHETFSSTILACRGNPFRDVVIALSSGSLISAPDEQSIQLLKFNLARCAHCIDRFGDYHTAIGSVPAFCA</sequence>
<accession>A0A319E2H0</accession>
<feature type="compositionally biased region" description="Low complexity" evidence="1">
    <location>
        <begin position="17"/>
        <end position="28"/>
    </location>
</feature>
<dbReference type="Proteomes" id="UP000248423">
    <property type="component" value="Unassembled WGS sequence"/>
</dbReference>
<reference evidence="2 3" key="1">
    <citation type="submission" date="2018-02" db="EMBL/GenBank/DDBJ databases">
        <title>The genomes of Aspergillus section Nigri reveals drivers in fungal speciation.</title>
        <authorList>
            <consortium name="DOE Joint Genome Institute"/>
            <person name="Vesth T.C."/>
            <person name="Nybo J."/>
            <person name="Theobald S."/>
            <person name="Brandl J."/>
            <person name="Frisvad J.C."/>
            <person name="Nielsen K.F."/>
            <person name="Lyhne E.K."/>
            <person name="Kogle M.E."/>
            <person name="Kuo A."/>
            <person name="Riley R."/>
            <person name="Clum A."/>
            <person name="Nolan M."/>
            <person name="Lipzen A."/>
            <person name="Salamov A."/>
            <person name="Henrissat B."/>
            <person name="Wiebenga A."/>
            <person name="De vries R.P."/>
            <person name="Grigoriev I.V."/>
            <person name="Mortensen U.H."/>
            <person name="Andersen M.R."/>
            <person name="Baker S.E."/>
        </authorList>
    </citation>
    <scope>NUCLEOTIDE SEQUENCE [LARGE SCALE GENOMIC DNA]</scope>
    <source>
        <strain evidence="2 3">CBS 121057</strain>
    </source>
</reference>
<evidence type="ECO:0000313" key="3">
    <source>
        <dbReference type="Proteomes" id="UP000248423"/>
    </source>
</evidence>
<evidence type="ECO:0000256" key="1">
    <source>
        <dbReference type="SAM" id="MobiDB-lite"/>
    </source>
</evidence>
<gene>
    <name evidence="2" type="ORF">BO78DRAFT_409288</name>
</gene>
<dbReference type="AlphaFoldDB" id="A0A319E2H0"/>
<protein>
    <submittedName>
        <fullName evidence="2">Uncharacterized protein</fullName>
    </submittedName>
</protein>
<evidence type="ECO:0000313" key="2">
    <source>
        <dbReference type="EMBL" id="PYI04191.1"/>
    </source>
</evidence>
<dbReference type="OrthoDB" id="10473295at2759"/>
<organism evidence="2 3">
    <name type="scientific">Aspergillus sclerotiicarbonarius (strain CBS 121057 / IBT 28362)</name>
    <dbReference type="NCBI Taxonomy" id="1448318"/>
    <lineage>
        <taxon>Eukaryota</taxon>
        <taxon>Fungi</taxon>
        <taxon>Dikarya</taxon>
        <taxon>Ascomycota</taxon>
        <taxon>Pezizomycotina</taxon>
        <taxon>Eurotiomycetes</taxon>
        <taxon>Eurotiomycetidae</taxon>
        <taxon>Eurotiales</taxon>
        <taxon>Aspergillaceae</taxon>
        <taxon>Aspergillus</taxon>
        <taxon>Aspergillus subgen. Circumdati</taxon>
    </lineage>
</organism>
<keyword evidence="3" id="KW-1185">Reference proteome</keyword>
<feature type="region of interest" description="Disordered" evidence="1">
    <location>
        <begin position="1"/>
        <end position="30"/>
    </location>
</feature>